<sequence length="201" mass="21602">MESRGPHAEAPRQQVASFASSEPTTEGAGKFCFPIRDLENDRVKLTPFIPSVHAPAYWEGTRAHPEIYTFLPLGPFSTYDALVAHISPRWSPGRAEQIVFAILAKSSCASNTDATTEPPYTLAGICGYISTVAAHLTTEIGALVSLPAFQGTGVMSAAVALLMQYALLLPSEGGLGLRRVQYQTDASNERSIALARKFGFQ</sequence>
<dbReference type="InterPro" id="IPR016181">
    <property type="entry name" value="Acyl_CoA_acyltransferase"/>
</dbReference>
<dbReference type="Proteomes" id="UP000308197">
    <property type="component" value="Unassembled WGS sequence"/>
</dbReference>
<dbReference type="Pfam" id="PF13302">
    <property type="entry name" value="Acetyltransf_3"/>
    <property type="match status" value="1"/>
</dbReference>
<keyword evidence="3" id="KW-0012">Acyltransferase</keyword>
<evidence type="ECO:0000313" key="3">
    <source>
        <dbReference type="EMBL" id="TFK78420.1"/>
    </source>
</evidence>
<feature type="compositionally biased region" description="Polar residues" evidence="1">
    <location>
        <begin position="14"/>
        <end position="24"/>
    </location>
</feature>
<dbReference type="InParanoid" id="A0A5C3NR56"/>
<dbReference type="Gene3D" id="3.40.630.30">
    <property type="match status" value="1"/>
</dbReference>
<evidence type="ECO:0000256" key="1">
    <source>
        <dbReference type="SAM" id="MobiDB-lite"/>
    </source>
</evidence>
<dbReference type="InterPro" id="IPR051908">
    <property type="entry name" value="Ribosomal_N-acetyltransferase"/>
</dbReference>
<dbReference type="AlphaFoldDB" id="A0A5C3NR56"/>
<reference evidence="3 4" key="1">
    <citation type="journal article" date="2019" name="Nat. Ecol. Evol.">
        <title>Megaphylogeny resolves global patterns of mushroom evolution.</title>
        <authorList>
            <person name="Varga T."/>
            <person name="Krizsan K."/>
            <person name="Foldi C."/>
            <person name="Dima B."/>
            <person name="Sanchez-Garcia M."/>
            <person name="Sanchez-Ramirez S."/>
            <person name="Szollosi G.J."/>
            <person name="Szarkandi J.G."/>
            <person name="Papp V."/>
            <person name="Albert L."/>
            <person name="Andreopoulos W."/>
            <person name="Angelini C."/>
            <person name="Antonin V."/>
            <person name="Barry K.W."/>
            <person name="Bougher N.L."/>
            <person name="Buchanan P."/>
            <person name="Buyck B."/>
            <person name="Bense V."/>
            <person name="Catcheside P."/>
            <person name="Chovatia M."/>
            <person name="Cooper J."/>
            <person name="Damon W."/>
            <person name="Desjardin D."/>
            <person name="Finy P."/>
            <person name="Geml J."/>
            <person name="Haridas S."/>
            <person name="Hughes K."/>
            <person name="Justo A."/>
            <person name="Karasinski D."/>
            <person name="Kautmanova I."/>
            <person name="Kiss B."/>
            <person name="Kocsube S."/>
            <person name="Kotiranta H."/>
            <person name="LaButti K.M."/>
            <person name="Lechner B.E."/>
            <person name="Liimatainen K."/>
            <person name="Lipzen A."/>
            <person name="Lukacs Z."/>
            <person name="Mihaltcheva S."/>
            <person name="Morgado L.N."/>
            <person name="Niskanen T."/>
            <person name="Noordeloos M.E."/>
            <person name="Ohm R.A."/>
            <person name="Ortiz-Santana B."/>
            <person name="Ovrebo C."/>
            <person name="Racz N."/>
            <person name="Riley R."/>
            <person name="Savchenko A."/>
            <person name="Shiryaev A."/>
            <person name="Soop K."/>
            <person name="Spirin V."/>
            <person name="Szebenyi C."/>
            <person name="Tomsovsky M."/>
            <person name="Tulloss R.E."/>
            <person name="Uehling J."/>
            <person name="Grigoriev I.V."/>
            <person name="Vagvolgyi C."/>
            <person name="Papp T."/>
            <person name="Martin F.M."/>
            <person name="Miettinen O."/>
            <person name="Hibbett D.S."/>
            <person name="Nagy L.G."/>
        </authorList>
    </citation>
    <scope>NUCLEOTIDE SEQUENCE [LARGE SCALE GENOMIC DNA]</scope>
    <source>
        <strain evidence="3 4">HHB13444</strain>
    </source>
</reference>
<evidence type="ECO:0000259" key="2">
    <source>
        <dbReference type="PROSITE" id="PS51186"/>
    </source>
</evidence>
<dbReference type="PANTHER" id="PTHR43441">
    <property type="entry name" value="RIBOSOMAL-PROTEIN-SERINE ACETYLTRANSFERASE"/>
    <property type="match status" value="1"/>
</dbReference>
<accession>A0A5C3NR56</accession>
<evidence type="ECO:0000313" key="4">
    <source>
        <dbReference type="Proteomes" id="UP000308197"/>
    </source>
</evidence>
<organism evidence="3 4">
    <name type="scientific">Polyporus arcularius HHB13444</name>
    <dbReference type="NCBI Taxonomy" id="1314778"/>
    <lineage>
        <taxon>Eukaryota</taxon>
        <taxon>Fungi</taxon>
        <taxon>Dikarya</taxon>
        <taxon>Basidiomycota</taxon>
        <taxon>Agaricomycotina</taxon>
        <taxon>Agaricomycetes</taxon>
        <taxon>Polyporales</taxon>
        <taxon>Polyporaceae</taxon>
        <taxon>Polyporus</taxon>
    </lineage>
</organism>
<dbReference type="GO" id="GO:1990189">
    <property type="term" value="F:protein N-terminal-serine acetyltransferase activity"/>
    <property type="evidence" value="ECO:0007669"/>
    <property type="project" value="TreeGrafter"/>
</dbReference>
<feature type="region of interest" description="Disordered" evidence="1">
    <location>
        <begin position="1"/>
        <end position="26"/>
    </location>
</feature>
<dbReference type="InterPro" id="IPR000182">
    <property type="entry name" value="GNAT_dom"/>
</dbReference>
<proteinExistence type="predicted"/>
<dbReference type="PANTHER" id="PTHR43441:SF5">
    <property type="entry name" value="FAMILY ACETYLTRANSFERASE, PUTATIVE-RELATED"/>
    <property type="match status" value="1"/>
</dbReference>
<name>A0A5C3NR56_9APHY</name>
<feature type="compositionally biased region" description="Basic and acidic residues" evidence="1">
    <location>
        <begin position="1"/>
        <end position="10"/>
    </location>
</feature>
<dbReference type="EMBL" id="ML212550">
    <property type="protein sequence ID" value="TFK78420.1"/>
    <property type="molecule type" value="Genomic_DNA"/>
</dbReference>
<feature type="domain" description="N-acetyltransferase" evidence="2">
    <location>
        <begin position="125"/>
        <end position="201"/>
    </location>
</feature>
<keyword evidence="3" id="KW-0808">Transferase</keyword>
<gene>
    <name evidence="3" type="ORF">K466DRAFT_570849</name>
</gene>
<dbReference type="GO" id="GO:0008999">
    <property type="term" value="F:protein-N-terminal-alanine acetyltransferase activity"/>
    <property type="evidence" value="ECO:0007669"/>
    <property type="project" value="TreeGrafter"/>
</dbReference>
<keyword evidence="4" id="KW-1185">Reference proteome</keyword>
<protein>
    <submittedName>
        <fullName evidence="3">Acyl-CoA N-acyltransferase</fullName>
    </submittedName>
</protein>
<dbReference type="PROSITE" id="PS51186">
    <property type="entry name" value="GNAT"/>
    <property type="match status" value="1"/>
</dbReference>
<dbReference type="SUPFAM" id="SSF55729">
    <property type="entry name" value="Acyl-CoA N-acyltransferases (Nat)"/>
    <property type="match status" value="1"/>
</dbReference>